<dbReference type="Proteomes" id="UP000709336">
    <property type="component" value="Unassembled WGS sequence"/>
</dbReference>
<organism evidence="1 2">
    <name type="scientific">Alteromonas ponticola</name>
    <dbReference type="NCBI Taxonomy" id="2720613"/>
    <lineage>
        <taxon>Bacteria</taxon>
        <taxon>Pseudomonadati</taxon>
        <taxon>Pseudomonadota</taxon>
        <taxon>Gammaproteobacteria</taxon>
        <taxon>Alteromonadales</taxon>
        <taxon>Alteromonadaceae</taxon>
        <taxon>Alteromonas/Salinimonas group</taxon>
        <taxon>Alteromonas</taxon>
    </lineage>
</organism>
<keyword evidence="2" id="KW-1185">Reference proteome</keyword>
<dbReference type="NCBIfam" id="NF041366">
    <property type="entry name" value="GntA_guanitoxin"/>
    <property type="match status" value="1"/>
</dbReference>
<proteinExistence type="predicted"/>
<dbReference type="RefSeq" id="WP_169211104.1">
    <property type="nucleotide sequence ID" value="NZ_JAATNW010000005.1"/>
</dbReference>
<dbReference type="PANTHER" id="PTHR40045">
    <property type="entry name" value="YCGG FAMILY PROTEIN"/>
    <property type="match status" value="1"/>
</dbReference>
<dbReference type="EMBL" id="JAATNW010000005">
    <property type="protein sequence ID" value="NMH60558.1"/>
    <property type="molecule type" value="Genomic_DNA"/>
</dbReference>
<evidence type="ECO:0000313" key="2">
    <source>
        <dbReference type="Proteomes" id="UP000709336"/>
    </source>
</evidence>
<protein>
    <submittedName>
        <fullName evidence="1">YqcI/YcgG family protein</fullName>
    </submittedName>
</protein>
<reference evidence="1 2" key="1">
    <citation type="submission" date="2020-03" db="EMBL/GenBank/DDBJ databases">
        <title>Alteromonas ponticola sp. nov., isolated from seawater.</title>
        <authorList>
            <person name="Yoon J.-H."/>
            <person name="Kim Y.-O."/>
        </authorList>
    </citation>
    <scope>NUCLEOTIDE SEQUENCE [LARGE SCALE GENOMIC DNA]</scope>
    <source>
        <strain evidence="1 2">MYP5</strain>
    </source>
</reference>
<gene>
    <name evidence="1" type="ORF">HCJ96_11040</name>
</gene>
<name>A0ABX1R247_9ALTE</name>
<accession>A0ABX1R247</accession>
<sequence length="220" mass="25634">MTCRKPHIENELTQFISNKPFPCIGAKTALNRENLTINCYGDIQKDDNITDILGDLYHFIDSFDLNTNMYSSFIAIFEDSEELDEQEFETALFNKLQDLHDSDHAISEWDPEVSSNPMHSQFSFSLGGQAFFIIGLNPNSSRKSRQFEYPALVFNLHAQFDYLRSHNKFDAMRDHIRQRDQRYSGTMNPMLASFGESSEVYQYSGRQVEKNWQCPFHVKE</sequence>
<dbReference type="PANTHER" id="PTHR40045:SF1">
    <property type="entry name" value="YQCI_YCGG FAMILY PROTEIN"/>
    <property type="match status" value="1"/>
</dbReference>
<evidence type="ECO:0000313" key="1">
    <source>
        <dbReference type="EMBL" id="NMH60558.1"/>
    </source>
</evidence>
<comment type="caution">
    <text evidence="1">The sequence shown here is derived from an EMBL/GenBank/DDBJ whole genome shotgun (WGS) entry which is preliminary data.</text>
</comment>
<dbReference type="Pfam" id="PF08892">
    <property type="entry name" value="YqcI_YcgG"/>
    <property type="match status" value="1"/>
</dbReference>
<dbReference type="InterPro" id="IPR014988">
    <property type="entry name" value="Uncharacterised_YqcI/YcgG"/>
</dbReference>